<evidence type="ECO:0008006" key="3">
    <source>
        <dbReference type="Google" id="ProtNLM"/>
    </source>
</evidence>
<dbReference type="PROSITE" id="PS51257">
    <property type="entry name" value="PROKAR_LIPOPROTEIN"/>
    <property type="match status" value="1"/>
</dbReference>
<protein>
    <recommendedName>
        <fullName evidence="3">Lipoprotein</fullName>
    </recommendedName>
</protein>
<name>A0A8J3YH68_9ACTN</name>
<sequence length="235" mass="24696">MRASIVVTAVGLALLAGCGTPDGDTVSVARRAGPAASASGAAASPAPTLDRAALVTRSRAAMVKPDAYKGFGVPATVEKQQYDNDEATSQICGLSVIGESNLTHVSNFISWDGPDIYVLHFTHGYTKLTGKEVVEAVRRNASNCTTWTERYTDGDIKYTFLETYDLGGVVAGADASYARCDNLKFVSGDDTIYCDAFIAKGPLLTRLSVTFGSVQETKAKLNQMLPTAVAALVAA</sequence>
<keyword evidence="2" id="KW-1185">Reference proteome</keyword>
<comment type="caution">
    <text evidence="1">The sequence shown here is derived from an EMBL/GenBank/DDBJ whole genome shotgun (WGS) entry which is preliminary data.</text>
</comment>
<proteinExistence type="predicted"/>
<dbReference type="EMBL" id="BOPF01000002">
    <property type="protein sequence ID" value="GIJ43881.1"/>
    <property type="molecule type" value="Genomic_DNA"/>
</dbReference>
<reference evidence="1" key="1">
    <citation type="submission" date="2021-01" db="EMBL/GenBank/DDBJ databases">
        <title>Whole genome shotgun sequence of Virgisporangium aliadipatigenens NBRC 105644.</title>
        <authorList>
            <person name="Komaki H."/>
            <person name="Tamura T."/>
        </authorList>
    </citation>
    <scope>NUCLEOTIDE SEQUENCE</scope>
    <source>
        <strain evidence="1">NBRC 105644</strain>
    </source>
</reference>
<dbReference type="AlphaFoldDB" id="A0A8J3YH68"/>
<evidence type="ECO:0000313" key="1">
    <source>
        <dbReference type="EMBL" id="GIJ43881.1"/>
    </source>
</evidence>
<evidence type="ECO:0000313" key="2">
    <source>
        <dbReference type="Proteomes" id="UP000619260"/>
    </source>
</evidence>
<organism evidence="1 2">
    <name type="scientific">Virgisporangium aliadipatigenens</name>
    <dbReference type="NCBI Taxonomy" id="741659"/>
    <lineage>
        <taxon>Bacteria</taxon>
        <taxon>Bacillati</taxon>
        <taxon>Actinomycetota</taxon>
        <taxon>Actinomycetes</taxon>
        <taxon>Micromonosporales</taxon>
        <taxon>Micromonosporaceae</taxon>
        <taxon>Virgisporangium</taxon>
    </lineage>
</organism>
<dbReference type="RefSeq" id="WP_203897413.1">
    <property type="nucleotide sequence ID" value="NZ_BOPF01000002.1"/>
</dbReference>
<dbReference type="Proteomes" id="UP000619260">
    <property type="component" value="Unassembled WGS sequence"/>
</dbReference>
<accession>A0A8J3YH68</accession>
<gene>
    <name evidence="1" type="ORF">Val02_07670</name>
</gene>